<keyword evidence="1" id="KW-0812">Transmembrane</keyword>
<protein>
    <submittedName>
        <fullName evidence="2">DUF1772 domain-containing protein</fullName>
    </submittedName>
</protein>
<dbReference type="EMBL" id="JAJNDB010000007">
    <property type="protein sequence ID" value="MCD2197228.1"/>
    <property type="molecule type" value="Genomic_DNA"/>
</dbReference>
<reference evidence="2 3" key="1">
    <citation type="submission" date="2021-11" db="EMBL/GenBank/DDBJ databases">
        <title>Draft genome sequence of Actinomycetospora sp. SF1 isolated from the rhizosphere soil.</title>
        <authorList>
            <person name="Duangmal K."/>
            <person name="Chantavorakit T."/>
        </authorList>
    </citation>
    <scope>NUCLEOTIDE SEQUENCE [LARGE SCALE GENOMIC DNA]</scope>
    <source>
        <strain evidence="2 3">TBRC 5722</strain>
    </source>
</reference>
<feature type="transmembrane region" description="Helical" evidence="1">
    <location>
        <begin position="48"/>
        <end position="70"/>
    </location>
</feature>
<sequence>MDVLGVVTVVAVGLLVGVELAVAVFVNPMFDRLPGDAGLAARSDGARVLGRVMPFWYVGSVVLGVAWLVLAWGGPVTVPVVVAMALLVVAVIASVTLLVPINDRVKTWSAGNAPTDWRAQVGRWDRLHYGRVALLVAAFALVAVGLLAA</sequence>
<feature type="transmembrane region" description="Helical" evidence="1">
    <location>
        <begin position="76"/>
        <end position="99"/>
    </location>
</feature>
<evidence type="ECO:0000313" key="2">
    <source>
        <dbReference type="EMBL" id="MCD2197228.1"/>
    </source>
</evidence>
<comment type="caution">
    <text evidence="2">The sequence shown here is derived from an EMBL/GenBank/DDBJ whole genome shotgun (WGS) entry which is preliminary data.</text>
</comment>
<dbReference type="Proteomes" id="UP001199469">
    <property type="component" value="Unassembled WGS sequence"/>
</dbReference>
<keyword evidence="3" id="KW-1185">Reference proteome</keyword>
<organism evidence="2 3">
    <name type="scientific">Actinomycetospora endophytica</name>
    <dbReference type="NCBI Taxonomy" id="2291215"/>
    <lineage>
        <taxon>Bacteria</taxon>
        <taxon>Bacillati</taxon>
        <taxon>Actinomycetota</taxon>
        <taxon>Actinomycetes</taxon>
        <taxon>Pseudonocardiales</taxon>
        <taxon>Pseudonocardiaceae</taxon>
        <taxon>Actinomycetospora</taxon>
    </lineage>
</organism>
<dbReference type="Pfam" id="PF08592">
    <property type="entry name" value="Anthrone_oxy"/>
    <property type="match status" value="1"/>
</dbReference>
<dbReference type="InterPro" id="IPR013901">
    <property type="entry name" value="Anthrone_oxy"/>
</dbReference>
<evidence type="ECO:0000313" key="3">
    <source>
        <dbReference type="Proteomes" id="UP001199469"/>
    </source>
</evidence>
<keyword evidence="1" id="KW-1133">Transmembrane helix</keyword>
<evidence type="ECO:0000256" key="1">
    <source>
        <dbReference type="SAM" id="Phobius"/>
    </source>
</evidence>
<proteinExistence type="predicted"/>
<feature type="transmembrane region" description="Helical" evidence="1">
    <location>
        <begin position="128"/>
        <end position="148"/>
    </location>
</feature>
<keyword evidence="1" id="KW-0472">Membrane</keyword>
<name>A0ABS8PG41_9PSEU</name>
<accession>A0ABS8PG41</accession>
<feature type="transmembrane region" description="Helical" evidence="1">
    <location>
        <begin position="6"/>
        <end position="27"/>
    </location>
</feature>
<dbReference type="RefSeq" id="WP_230739104.1">
    <property type="nucleotide sequence ID" value="NZ_JAJNDB010000007.1"/>
</dbReference>
<gene>
    <name evidence="2" type="ORF">LQ327_28035</name>
</gene>